<dbReference type="FunFam" id="3.30.70.330:FF:000091">
    <property type="entry name" value="Polyadenylate-binding protein"/>
    <property type="match status" value="1"/>
</dbReference>
<keyword evidence="4" id="KW-0813">Transport</keyword>
<dbReference type="GO" id="GO:0006397">
    <property type="term" value="P:mRNA processing"/>
    <property type="evidence" value="ECO:0007669"/>
    <property type="project" value="UniProtKB-KW"/>
</dbReference>
<gene>
    <name evidence="21" type="ORF">PROFUN_03746</name>
</gene>
<dbReference type="SUPFAM" id="SSF46689">
    <property type="entry name" value="Homeodomain-like"/>
    <property type="match status" value="1"/>
</dbReference>
<comment type="caution">
    <text evidence="21">The sequence shown here is derived from an EMBL/GenBank/DDBJ whole genome shotgun (WGS) entry which is preliminary data.</text>
</comment>
<dbReference type="GO" id="GO:0005737">
    <property type="term" value="C:cytoplasm"/>
    <property type="evidence" value="ECO:0007669"/>
    <property type="project" value="UniProtKB-SubCell"/>
</dbReference>
<dbReference type="InParanoid" id="A0A2P6NDL5"/>
<dbReference type="SUPFAM" id="SSF54928">
    <property type="entry name" value="RNA-binding domain, RBD"/>
    <property type="match status" value="2"/>
</dbReference>
<dbReference type="Pfam" id="PF00076">
    <property type="entry name" value="RRM_1"/>
    <property type="match status" value="4"/>
</dbReference>
<evidence type="ECO:0000259" key="19">
    <source>
        <dbReference type="PROSITE" id="PS50102"/>
    </source>
</evidence>
<evidence type="ECO:0000256" key="2">
    <source>
        <dbReference type="ARBA" id="ARBA00004496"/>
    </source>
</evidence>
<dbReference type="InterPro" id="IPR002004">
    <property type="entry name" value="PABP_HYD_C"/>
</dbReference>
<keyword evidence="22" id="KW-1185">Reference proteome</keyword>
<name>A0A2P6NDL5_9EUKA</name>
<comment type="similarity">
    <text evidence="3 16">Belongs to the polyadenylate-binding protein type-1 family.</text>
</comment>
<dbReference type="InterPro" id="IPR009057">
    <property type="entry name" value="Homeodomain-like_sf"/>
</dbReference>
<dbReference type="Gene3D" id="1.10.10.60">
    <property type="entry name" value="Homeodomain-like"/>
    <property type="match status" value="1"/>
</dbReference>
<evidence type="ECO:0000256" key="4">
    <source>
        <dbReference type="ARBA" id="ARBA00022448"/>
    </source>
</evidence>
<dbReference type="OrthoDB" id="19742at2759"/>
<feature type="domain" description="RRM" evidence="19">
    <location>
        <begin position="300"/>
        <end position="377"/>
    </location>
</feature>
<dbReference type="STRING" id="1890364.A0A2P6NDL5"/>
<evidence type="ECO:0000256" key="16">
    <source>
        <dbReference type="RuleBase" id="RU362004"/>
    </source>
</evidence>
<evidence type="ECO:0000256" key="15">
    <source>
        <dbReference type="PROSITE-ProRule" id="PRU00176"/>
    </source>
</evidence>
<keyword evidence="7" id="KW-0677">Repeat</keyword>
<dbReference type="InterPro" id="IPR034364">
    <property type="entry name" value="PABP_RRM1"/>
</dbReference>
<evidence type="ECO:0000256" key="8">
    <source>
        <dbReference type="ARBA" id="ARBA00022816"/>
    </source>
</evidence>
<dbReference type="Proteomes" id="UP000241769">
    <property type="component" value="Unassembled WGS sequence"/>
</dbReference>
<dbReference type="NCBIfam" id="TIGR01628">
    <property type="entry name" value="PABP-1234"/>
    <property type="match status" value="1"/>
</dbReference>
<keyword evidence="11 14" id="KW-0238">DNA-binding</keyword>
<dbReference type="AlphaFoldDB" id="A0A2P6NDL5"/>
<dbReference type="SUPFAM" id="SSF63570">
    <property type="entry name" value="PABC (PABP) domain"/>
    <property type="match status" value="1"/>
</dbReference>
<dbReference type="InterPro" id="IPR012677">
    <property type="entry name" value="Nucleotide-bd_a/b_plait_sf"/>
</dbReference>
<feature type="domain" description="RRM" evidence="19">
    <location>
        <begin position="121"/>
        <end position="199"/>
    </location>
</feature>
<dbReference type="GO" id="GO:0003723">
    <property type="term" value="F:RNA binding"/>
    <property type="evidence" value="ECO:0007669"/>
    <property type="project" value="UniProtKB-UniRule"/>
</dbReference>
<dbReference type="PANTHER" id="PTHR24012">
    <property type="entry name" value="RNA BINDING PROTEIN"/>
    <property type="match status" value="1"/>
</dbReference>
<evidence type="ECO:0000313" key="21">
    <source>
        <dbReference type="EMBL" id="PRP82056.1"/>
    </source>
</evidence>
<dbReference type="Gene3D" id="3.30.70.330">
    <property type="match status" value="4"/>
</dbReference>
<dbReference type="CDD" id="cd12380">
    <property type="entry name" value="RRM3_I_PABPs"/>
    <property type="match status" value="1"/>
</dbReference>
<keyword evidence="10 15" id="KW-0694">RNA-binding</keyword>
<evidence type="ECO:0000256" key="9">
    <source>
        <dbReference type="ARBA" id="ARBA00022845"/>
    </source>
</evidence>
<dbReference type="FunFam" id="3.30.70.330:FF:000648">
    <property type="entry name" value="Polyadenylate-binding protein"/>
    <property type="match status" value="1"/>
</dbReference>
<evidence type="ECO:0000259" key="18">
    <source>
        <dbReference type="PROSITE" id="PS50071"/>
    </source>
</evidence>
<dbReference type="EMBL" id="MDYQ01000111">
    <property type="protein sequence ID" value="PRP82056.1"/>
    <property type="molecule type" value="Genomic_DNA"/>
</dbReference>
<evidence type="ECO:0000256" key="12">
    <source>
        <dbReference type="ARBA" id="ARBA00023155"/>
    </source>
</evidence>
<dbReference type="CDD" id="cd12381">
    <property type="entry name" value="RRM4_I_PABPs"/>
    <property type="match status" value="1"/>
</dbReference>
<dbReference type="GO" id="GO:0006355">
    <property type="term" value="P:regulation of DNA-templated transcription"/>
    <property type="evidence" value="ECO:0007669"/>
    <property type="project" value="InterPro"/>
</dbReference>
<dbReference type="CDD" id="cd12378">
    <property type="entry name" value="RRM1_I_PABPs"/>
    <property type="match status" value="1"/>
</dbReference>
<dbReference type="SMART" id="SM00360">
    <property type="entry name" value="RRM"/>
    <property type="match status" value="4"/>
</dbReference>
<dbReference type="FunCoup" id="A0A2P6NDL5">
    <property type="interactions" value="734"/>
</dbReference>
<dbReference type="CDD" id="cd00086">
    <property type="entry name" value="homeodomain"/>
    <property type="match status" value="1"/>
</dbReference>
<dbReference type="GO" id="GO:0051028">
    <property type="term" value="P:mRNA transport"/>
    <property type="evidence" value="ECO:0007669"/>
    <property type="project" value="UniProtKB-KW"/>
</dbReference>
<evidence type="ECO:0000256" key="11">
    <source>
        <dbReference type="ARBA" id="ARBA00023125"/>
    </source>
</evidence>
<dbReference type="GO" id="GO:0006417">
    <property type="term" value="P:regulation of translation"/>
    <property type="evidence" value="ECO:0007669"/>
    <property type="project" value="UniProtKB-KW"/>
</dbReference>
<dbReference type="InterPro" id="IPR036053">
    <property type="entry name" value="PABP-dom"/>
</dbReference>
<keyword evidence="5 16" id="KW-0963">Cytoplasm</keyword>
<evidence type="ECO:0000256" key="14">
    <source>
        <dbReference type="PROSITE-ProRule" id="PRU00108"/>
    </source>
</evidence>
<dbReference type="Gene3D" id="1.10.1900.10">
    <property type="entry name" value="c-terminal domain of poly(a) binding protein"/>
    <property type="match status" value="1"/>
</dbReference>
<feature type="domain" description="PABC" evidence="20">
    <location>
        <begin position="566"/>
        <end position="650"/>
    </location>
</feature>
<feature type="compositionally biased region" description="Low complexity" evidence="17">
    <location>
        <begin position="540"/>
        <end position="554"/>
    </location>
</feature>
<dbReference type="SMART" id="SM00389">
    <property type="entry name" value="HOX"/>
    <property type="match status" value="1"/>
</dbReference>
<dbReference type="Pfam" id="PF00658">
    <property type="entry name" value="MLLE"/>
    <property type="match status" value="1"/>
</dbReference>
<comment type="subcellular location">
    <subcellularLocation>
        <location evidence="2 16">Cytoplasm</location>
    </subcellularLocation>
    <subcellularLocation>
        <location evidence="1 14">Nucleus</location>
    </subcellularLocation>
</comment>
<evidence type="ECO:0000256" key="6">
    <source>
        <dbReference type="ARBA" id="ARBA00022664"/>
    </source>
</evidence>
<dbReference type="GO" id="GO:0003677">
    <property type="term" value="F:DNA binding"/>
    <property type="evidence" value="ECO:0007669"/>
    <property type="project" value="UniProtKB-UniRule"/>
</dbReference>
<dbReference type="PROSITE" id="PS50102">
    <property type="entry name" value="RRM"/>
    <property type="match status" value="4"/>
</dbReference>
<dbReference type="FunFam" id="3.30.70.330:FF:000520">
    <property type="entry name" value="Polyadenylate-binding protein"/>
    <property type="match status" value="1"/>
</dbReference>
<dbReference type="InterPro" id="IPR001356">
    <property type="entry name" value="HD"/>
</dbReference>
<dbReference type="InterPro" id="IPR000504">
    <property type="entry name" value="RRM_dom"/>
</dbReference>
<evidence type="ECO:0000256" key="17">
    <source>
        <dbReference type="SAM" id="MobiDB-lite"/>
    </source>
</evidence>
<protein>
    <recommendedName>
        <fullName evidence="16">Polyadenylate-binding protein</fullName>
        <shortName evidence="16">PABP</shortName>
    </recommendedName>
</protein>
<dbReference type="SMART" id="SM00517">
    <property type="entry name" value="PolyA"/>
    <property type="match status" value="1"/>
</dbReference>
<evidence type="ECO:0000256" key="10">
    <source>
        <dbReference type="ARBA" id="ARBA00022884"/>
    </source>
</evidence>
<feature type="domain" description="RRM" evidence="19">
    <location>
        <begin position="209"/>
        <end position="286"/>
    </location>
</feature>
<keyword evidence="6" id="KW-0507">mRNA processing</keyword>
<evidence type="ECO:0000313" key="22">
    <source>
        <dbReference type="Proteomes" id="UP000241769"/>
    </source>
</evidence>
<keyword evidence="9" id="KW-0810">Translation regulation</keyword>
<evidence type="ECO:0000256" key="5">
    <source>
        <dbReference type="ARBA" id="ARBA00022490"/>
    </source>
</evidence>
<evidence type="ECO:0000256" key="13">
    <source>
        <dbReference type="ARBA" id="ARBA00023242"/>
    </source>
</evidence>
<dbReference type="SMART" id="SM00361">
    <property type="entry name" value="RRM_1"/>
    <property type="match status" value="4"/>
</dbReference>
<keyword evidence="12 14" id="KW-0371">Homeobox</keyword>
<feature type="domain" description="Homeobox" evidence="18">
    <location>
        <begin position="739"/>
        <end position="802"/>
    </location>
</feature>
<dbReference type="PROSITE" id="PS51309">
    <property type="entry name" value="PABC"/>
    <property type="match status" value="1"/>
</dbReference>
<dbReference type="InterPro" id="IPR008422">
    <property type="entry name" value="KN_HD"/>
</dbReference>
<feature type="domain" description="RRM" evidence="19">
    <location>
        <begin position="403"/>
        <end position="481"/>
    </location>
</feature>
<evidence type="ECO:0000256" key="3">
    <source>
        <dbReference type="ARBA" id="ARBA00008557"/>
    </source>
</evidence>
<keyword evidence="13 14" id="KW-0539">Nucleus</keyword>
<dbReference type="Pfam" id="PF05920">
    <property type="entry name" value="Homeobox_KN"/>
    <property type="match status" value="1"/>
</dbReference>
<evidence type="ECO:0000256" key="7">
    <source>
        <dbReference type="ARBA" id="ARBA00022737"/>
    </source>
</evidence>
<comment type="function">
    <text evidence="16">Binds the poly(A) tail of mRNA.</text>
</comment>
<evidence type="ECO:0000256" key="1">
    <source>
        <dbReference type="ARBA" id="ARBA00004123"/>
    </source>
</evidence>
<dbReference type="GO" id="GO:0005634">
    <property type="term" value="C:nucleus"/>
    <property type="evidence" value="ECO:0007669"/>
    <property type="project" value="UniProtKB-SubCell"/>
</dbReference>
<accession>A0A2P6NDL5</accession>
<sequence>MFSDEVMIARPRRIVEYFSRIFWTETRNAQHRPPHHHEHHCCSSSIRQKGLCFQTKVQGKFIRNFFRSPLSGRAIISFLSSKRRAVCSANWKRDQSKLACQFPSFQPLIMQAAAAPTFASASLYVGDLHADITESQLYEVFKQLGAIASIRVCRDTVTRRSLGYAYVNFHNVQDAERALDLLNYKELKGRAMRIMWSQRDPQLRKSNLGNLFVKNLPKEVDNKVLYDNFSPFGNILSCKISTDDKGVSKGHGFVHFEAPEAAQAAVQALDGKDIMGKEWSICPFQSKKERNGDVSEDQWTNIYVKPLDKSYDEDKLRQLFGKYGAITSAVIMRDENGESKGFGFLNFEEHEAASKAVDDLNDKDLDGVRLYVGKAQKKGERERELKDMFTKIQTERQSKYQGVNLYVKNLDESVDDEKLRQEFATCGTITSAKVMLEDKTNASKGFGFVCYSTPEEATRAVTELNNKVINGKAIYVALAQKKDQRKMNLETQQNKGQRGGPVYFPQAGFMYPGNAQQYTQGQNVSTRGGKNNKRGGRGGYKLNNNVRNSTNNTKSSILPIIPSLPALNLTADEVAKMSTDEQRNSVGEHLFGMIALILIANGINDDSTGKITGMLLESMEAVDLISLMQNKEALTKKVGEALTVLRNHQSQEAVNFLDTSTERIEQLAQNFNAAGYNNGTTDFFIRFLGTLKHCNEELKRAEGCSFEYCVKYSTILKTESWMDAKNIKKEVDIELEGNIRPKRNEHKINREQRQLLTKWLVDHLDNPFPCEVEKQRMSDQTGLTLKQISNWFTNARRRKVSALLDDKIKMYIKLSSIV</sequence>
<dbReference type="InterPro" id="IPR006515">
    <property type="entry name" value="PABP_1234"/>
</dbReference>
<dbReference type="FunFam" id="3.30.70.330:FF:000651">
    <property type="entry name" value="Poly(A) binding protein cytoplasmic 1 like"/>
    <property type="match status" value="1"/>
</dbReference>
<dbReference type="InterPro" id="IPR003954">
    <property type="entry name" value="RRM_euk-type"/>
</dbReference>
<dbReference type="PROSITE" id="PS50071">
    <property type="entry name" value="HOMEOBOX_2"/>
    <property type="match status" value="1"/>
</dbReference>
<feature type="DNA-binding region" description="Homeobox" evidence="14">
    <location>
        <begin position="741"/>
        <end position="803"/>
    </location>
</feature>
<feature type="region of interest" description="Disordered" evidence="17">
    <location>
        <begin position="520"/>
        <end position="554"/>
    </location>
</feature>
<proteinExistence type="inferred from homology"/>
<evidence type="ECO:0000259" key="20">
    <source>
        <dbReference type="PROSITE" id="PS51309"/>
    </source>
</evidence>
<organism evidence="21 22">
    <name type="scientific">Planoprotostelium fungivorum</name>
    <dbReference type="NCBI Taxonomy" id="1890364"/>
    <lineage>
        <taxon>Eukaryota</taxon>
        <taxon>Amoebozoa</taxon>
        <taxon>Evosea</taxon>
        <taxon>Variosea</taxon>
        <taxon>Cavosteliida</taxon>
        <taxon>Cavosteliaceae</taxon>
        <taxon>Planoprotostelium</taxon>
    </lineage>
</organism>
<dbReference type="InterPro" id="IPR035979">
    <property type="entry name" value="RBD_domain_sf"/>
</dbReference>
<keyword evidence="8" id="KW-0509">mRNA transport</keyword>
<reference evidence="21 22" key="1">
    <citation type="journal article" date="2018" name="Genome Biol. Evol.">
        <title>Multiple Roots of Fruiting Body Formation in Amoebozoa.</title>
        <authorList>
            <person name="Hillmann F."/>
            <person name="Forbes G."/>
            <person name="Novohradska S."/>
            <person name="Ferling I."/>
            <person name="Riege K."/>
            <person name="Groth M."/>
            <person name="Westermann M."/>
            <person name="Marz M."/>
            <person name="Spaller T."/>
            <person name="Winckler T."/>
            <person name="Schaap P."/>
            <person name="Glockner G."/>
        </authorList>
    </citation>
    <scope>NUCLEOTIDE SEQUENCE [LARGE SCALE GENOMIC DNA]</scope>
    <source>
        <strain evidence="21 22">Jena</strain>
    </source>
</reference>